<feature type="compositionally biased region" description="Basic and acidic residues" evidence="1">
    <location>
        <begin position="144"/>
        <end position="164"/>
    </location>
</feature>
<feature type="region of interest" description="Disordered" evidence="1">
    <location>
        <begin position="211"/>
        <end position="287"/>
    </location>
</feature>
<sequence length="287" mass="32475">MRQVAEEIRRGERDHAEADRDRDHEQVVAIVLEIDGGQDSRAGRRDHAEHHKAGAAEHHERDSLDKGGPLRQQAEQKHDDAAGYGYPARAHAGDADKADILRERRIGKGVEQTAEQRADAIGAQPARQRIAVDGFAGDLAQRQKHSERFDHHHDHDDAHGDDRHQMELRHSEMERKHDVTPWRRYDLLEMHDAEQAGQDRAGNDAEQYRDVGDEAASPFDQAKDDQQHEKRDAQSLQLSVTRIRKRPGHAIDHFGQGGQSATGPVDTHAHQRDADDHDDCAGHDRWK</sequence>
<feature type="compositionally biased region" description="Basic and acidic residues" evidence="1">
    <location>
        <begin position="221"/>
        <end position="233"/>
    </location>
</feature>
<dbReference type="EMBL" id="MLJW01005602">
    <property type="protein sequence ID" value="OIQ67943.1"/>
    <property type="molecule type" value="Genomic_DNA"/>
</dbReference>
<feature type="region of interest" description="Disordered" evidence="1">
    <location>
        <begin position="1"/>
        <end position="98"/>
    </location>
</feature>
<organism evidence="2">
    <name type="scientific">mine drainage metagenome</name>
    <dbReference type="NCBI Taxonomy" id="410659"/>
    <lineage>
        <taxon>unclassified sequences</taxon>
        <taxon>metagenomes</taxon>
        <taxon>ecological metagenomes</taxon>
    </lineage>
</organism>
<feature type="compositionally biased region" description="Basic and acidic residues" evidence="1">
    <location>
        <begin position="41"/>
        <end position="65"/>
    </location>
</feature>
<gene>
    <name evidence="2" type="ORF">GALL_504750</name>
</gene>
<evidence type="ECO:0000313" key="2">
    <source>
        <dbReference type="EMBL" id="OIQ67943.1"/>
    </source>
</evidence>
<feature type="compositionally biased region" description="Basic and acidic residues" evidence="1">
    <location>
        <begin position="267"/>
        <end position="287"/>
    </location>
</feature>
<reference evidence="2" key="1">
    <citation type="submission" date="2016-10" db="EMBL/GenBank/DDBJ databases">
        <title>Sequence of Gallionella enrichment culture.</title>
        <authorList>
            <person name="Poehlein A."/>
            <person name="Muehling M."/>
            <person name="Daniel R."/>
        </authorList>
    </citation>
    <scope>NUCLEOTIDE SEQUENCE</scope>
</reference>
<protein>
    <submittedName>
        <fullName evidence="2">Uncharacterized protein</fullName>
    </submittedName>
</protein>
<accession>A0A1J5PJH6</accession>
<name>A0A1J5PJH6_9ZZZZ</name>
<comment type="caution">
    <text evidence="2">The sequence shown here is derived from an EMBL/GenBank/DDBJ whole genome shotgun (WGS) entry which is preliminary data.</text>
</comment>
<proteinExistence type="predicted"/>
<dbReference type="AlphaFoldDB" id="A0A1J5PJH6"/>
<feature type="region of interest" description="Disordered" evidence="1">
    <location>
        <begin position="143"/>
        <end position="164"/>
    </location>
</feature>
<evidence type="ECO:0000256" key="1">
    <source>
        <dbReference type="SAM" id="MobiDB-lite"/>
    </source>
</evidence>
<feature type="compositionally biased region" description="Basic and acidic residues" evidence="1">
    <location>
        <begin position="1"/>
        <end position="26"/>
    </location>
</feature>